<proteinExistence type="predicted"/>
<keyword evidence="2" id="KW-1185">Reference proteome</keyword>
<comment type="caution">
    <text evidence="1">The sequence shown here is derived from an EMBL/GenBank/DDBJ whole genome shotgun (WGS) entry which is preliminary data.</text>
</comment>
<sequence length="123" mass="13227">MKRCLTLFSAILIINNNNDGGGHNNEFTHSAVAESIDNAAFNDSFLFSATSSGNIGRNERHSSNIRCSNCSVWPGIKRNSETNTRSCSSFSQSPNSDCNENEANVAATSSVHGNFPLNTSCFS</sequence>
<accession>A0A922I253</accession>
<dbReference type="Proteomes" id="UP000790347">
    <property type="component" value="Unassembled WGS sequence"/>
</dbReference>
<protein>
    <submittedName>
        <fullName evidence="1">Uncharacterized protein</fullName>
    </submittedName>
</protein>
<evidence type="ECO:0000313" key="2">
    <source>
        <dbReference type="Proteomes" id="UP000790347"/>
    </source>
</evidence>
<organism evidence="1 2">
    <name type="scientific">Dermatophagoides farinae</name>
    <name type="common">American house dust mite</name>
    <dbReference type="NCBI Taxonomy" id="6954"/>
    <lineage>
        <taxon>Eukaryota</taxon>
        <taxon>Metazoa</taxon>
        <taxon>Ecdysozoa</taxon>
        <taxon>Arthropoda</taxon>
        <taxon>Chelicerata</taxon>
        <taxon>Arachnida</taxon>
        <taxon>Acari</taxon>
        <taxon>Acariformes</taxon>
        <taxon>Sarcoptiformes</taxon>
        <taxon>Astigmata</taxon>
        <taxon>Psoroptidia</taxon>
        <taxon>Analgoidea</taxon>
        <taxon>Pyroglyphidae</taxon>
        <taxon>Dermatophagoidinae</taxon>
        <taxon>Dermatophagoides</taxon>
    </lineage>
</organism>
<reference evidence="1" key="2">
    <citation type="journal article" date="2022" name="Res Sq">
        <title>Comparative Genomics Reveals Insights into the Divergent Evolution of Astigmatic Mites and Household Pest Adaptations.</title>
        <authorList>
            <person name="Xiong Q."/>
            <person name="Wan A.T.-Y."/>
            <person name="Liu X.-Y."/>
            <person name="Fung C.S.-H."/>
            <person name="Xiao X."/>
            <person name="Malainual N."/>
            <person name="Hou J."/>
            <person name="Wang L."/>
            <person name="Wang M."/>
            <person name="Yang K."/>
            <person name="Cui Y."/>
            <person name="Leung E."/>
            <person name="Nong W."/>
            <person name="Shin S.-K."/>
            <person name="Au S."/>
            <person name="Jeong K.Y."/>
            <person name="Chew F.T."/>
            <person name="Hui J."/>
            <person name="Leung T.F."/>
            <person name="Tungtrongchitr A."/>
            <person name="Zhong N."/>
            <person name="Liu Z."/>
            <person name="Tsui S."/>
        </authorList>
    </citation>
    <scope>NUCLEOTIDE SEQUENCE</scope>
    <source>
        <strain evidence="1">Derf</strain>
        <tissue evidence="1">Whole organism</tissue>
    </source>
</reference>
<evidence type="ECO:0000313" key="1">
    <source>
        <dbReference type="EMBL" id="KAH9517148.1"/>
    </source>
</evidence>
<gene>
    <name evidence="1" type="ORF">DERF_007842</name>
</gene>
<dbReference type="EMBL" id="ASGP02000003">
    <property type="protein sequence ID" value="KAH9517148.1"/>
    <property type="molecule type" value="Genomic_DNA"/>
</dbReference>
<reference evidence="1" key="1">
    <citation type="submission" date="2013-05" db="EMBL/GenBank/DDBJ databases">
        <authorList>
            <person name="Yim A.K.Y."/>
            <person name="Chan T.F."/>
            <person name="Ji K.M."/>
            <person name="Liu X.Y."/>
            <person name="Zhou J.W."/>
            <person name="Li R.Q."/>
            <person name="Yang K.Y."/>
            <person name="Li J."/>
            <person name="Li M."/>
            <person name="Law P.T.W."/>
            <person name="Wu Y.L."/>
            <person name="Cai Z.L."/>
            <person name="Qin H."/>
            <person name="Bao Y."/>
            <person name="Leung R.K.K."/>
            <person name="Ng P.K.S."/>
            <person name="Zou J."/>
            <person name="Zhong X.J."/>
            <person name="Ran P.X."/>
            <person name="Zhong N.S."/>
            <person name="Liu Z.G."/>
            <person name="Tsui S.K.W."/>
        </authorList>
    </citation>
    <scope>NUCLEOTIDE SEQUENCE</scope>
    <source>
        <strain evidence="1">Derf</strain>
        <tissue evidence="1">Whole organism</tissue>
    </source>
</reference>
<dbReference type="AlphaFoldDB" id="A0A922I253"/>
<name>A0A922I253_DERFA</name>